<evidence type="ECO:0000256" key="4">
    <source>
        <dbReference type="ARBA" id="ARBA00022692"/>
    </source>
</evidence>
<sequence length="144" mass="16212">MATNINSLPNNRRRTRKNRPISDINVTPFVDVMLVLLVIFMVTAPLLTVGVPIELPKTSAKQMTDDVEPLTITIDNKNNIYIQELKVDFEELAVKLTAIGKDKFDKKIYINGDKNINYEILMRVMAKINSAGYTSIGLVTDIET</sequence>
<evidence type="ECO:0000256" key="8">
    <source>
        <dbReference type="SAM" id="Phobius"/>
    </source>
</evidence>
<evidence type="ECO:0000256" key="6">
    <source>
        <dbReference type="ARBA" id="ARBA00023136"/>
    </source>
</evidence>
<dbReference type="EMBL" id="QOQD01000004">
    <property type="protein sequence ID" value="RCL73935.1"/>
    <property type="molecule type" value="Genomic_DNA"/>
</dbReference>
<organism evidence="9 10">
    <name type="scientific">PS1 clade bacterium</name>
    <dbReference type="NCBI Taxonomy" id="2175152"/>
    <lineage>
        <taxon>Bacteria</taxon>
        <taxon>Pseudomonadati</taxon>
        <taxon>Pseudomonadota</taxon>
        <taxon>Alphaproteobacteria</taxon>
        <taxon>PS1 clade</taxon>
    </lineage>
</organism>
<keyword evidence="3" id="KW-1003">Cell membrane</keyword>
<keyword evidence="4 7" id="KW-0812">Transmembrane</keyword>
<name>A0A368DRT4_9PROT</name>
<comment type="caution">
    <text evidence="9">The sequence shown here is derived from an EMBL/GenBank/DDBJ whole genome shotgun (WGS) entry which is preliminary data.</text>
</comment>
<dbReference type="PANTHER" id="PTHR30558:SF7">
    <property type="entry name" value="TOL-PAL SYSTEM PROTEIN TOLR"/>
    <property type="match status" value="1"/>
</dbReference>
<proteinExistence type="inferred from homology"/>
<evidence type="ECO:0000256" key="7">
    <source>
        <dbReference type="RuleBase" id="RU003879"/>
    </source>
</evidence>
<feature type="transmembrane region" description="Helical" evidence="8">
    <location>
        <begin position="32"/>
        <end position="53"/>
    </location>
</feature>
<keyword evidence="6 8" id="KW-0472">Membrane</keyword>
<dbReference type="Gene3D" id="3.30.420.270">
    <property type="match status" value="1"/>
</dbReference>
<dbReference type="InterPro" id="IPR003400">
    <property type="entry name" value="ExbD"/>
</dbReference>
<comment type="similarity">
    <text evidence="2 7">Belongs to the ExbD/TolR family.</text>
</comment>
<evidence type="ECO:0000313" key="10">
    <source>
        <dbReference type="Proteomes" id="UP000253570"/>
    </source>
</evidence>
<dbReference type="AlphaFoldDB" id="A0A368DRT4"/>
<evidence type="ECO:0000256" key="3">
    <source>
        <dbReference type="ARBA" id="ARBA00022475"/>
    </source>
</evidence>
<dbReference type="Pfam" id="PF02472">
    <property type="entry name" value="ExbD"/>
    <property type="match status" value="1"/>
</dbReference>
<dbReference type="PANTHER" id="PTHR30558">
    <property type="entry name" value="EXBD MEMBRANE COMPONENT OF PMF-DRIVEN MACROMOLECULE IMPORT SYSTEM"/>
    <property type="match status" value="1"/>
</dbReference>
<evidence type="ECO:0000256" key="1">
    <source>
        <dbReference type="ARBA" id="ARBA00004162"/>
    </source>
</evidence>
<evidence type="ECO:0000313" key="9">
    <source>
        <dbReference type="EMBL" id="RCL73935.1"/>
    </source>
</evidence>
<protein>
    <submittedName>
        <fullName evidence="9">Biopolymer transporter ExbD</fullName>
    </submittedName>
</protein>
<reference evidence="9 10" key="1">
    <citation type="journal article" date="2018" name="Microbiome">
        <title>Fine metagenomic profile of the Mediterranean stratified and mixed water columns revealed by assembly and recruitment.</title>
        <authorList>
            <person name="Haro-Moreno J.M."/>
            <person name="Lopez-Perez M."/>
            <person name="De La Torre J.R."/>
            <person name="Picazo A."/>
            <person name="Camacho A."/>
            <person name="Rodriguez-Valera F."/>
        </authorList>
    </citation>
    <scope>NUCLEOTIDE SEQUENCE [LARGE SCALE GENOMIC DNA]</scope>
    <source>
        <strain evidence="9">MED-G57</strain>
    </source>
</reference>
<evidence type="ECO:0000256" key="2">
    <source>
        <dbReference type="ARBA" id="ARBA00005811"/>
    </source>
</evidence>
<keyword evidence="7" id="KW-0813">Transport</keyword>
<dbReference type="GO" id="GO:0022857">
    <property type="term" value="F:transmembrane transporter activity"/>
    <property type="evidence" value="ECO:0007669"/>
    <property type="project" value="InterPro"/>
</dbReference>
<gene>
    <name evidence="9" type="ORF">DBW71_02370</name>
</gene>
<keyword evidence="7" id="KW-0653">Protein transport</keyword>
<dbReference type="GO" id="GO:0005886">
    <property type="term" value="C:plasma membrane"/>
    <property type="evidence" value="ECO:0007669"/>
    <property type="project" value="UniProtKB-SubCell"/>
</dbReference>
<dbReference type="GO" id="GO:0015031">
    <property type="term" value="P:protein transport"/>
    <property type="evidence" value="ECO:0007669"/>
    <property type="project" value="UniProtKB-KW"/>
</dbReference>
<evidence type="ECO:0000256" key="5">
    <source>
        <dbReference type="ARBA" id="ARBA00022989"/>
    </source>
</evidence>
<comment type="subcellular location">
    <subcellularLocation>
        <location evidence="1">Cell membrane</location>
        <topology evidence="1">Single-pass membrane protein</topology>
    </subcellularLocation>
    <subcellularLocation>
        <location evidence="7">Cell membrane</location>
        <topology evidence="7">Single-pass type II membrane protein</topology>
    </subcellularLocation>
</comment>
<keyword evidence="5 8" id="KW-1133">Transmembrane helix</keyword>
<dbReference type="Proteomes" id="UP000253570">
    <property type="component" value="Unassembled WGS sequence"/>
</dbReference>
<accession>A0A368DRT4</accession>